<evidence type="ECO:0000259" key="6">
    <source>
        <dbReference type="Pfam" id="PF14748"/>
    </source>
</evidence>
<sequence>MSALRDATLCVLGCGNLGTAILQNLVDPAQEDLPFEKFIACVRSEKSQQALVEKFAPHQQKVTVYRGDNVKAVQASNVVILGADPADINTVLTQPGIRDALSDKLLISVVAGWTRQKLEATIYGSESTKENQAGRAWVVRTLPNIAAIASQGLTAIESENTEPQLPEEYLKLTTSIFDKVGRTVQIHPRLMNATTAVGGSTPAFFAVICDAMIDAAVAVGVPRDAAQTMIYQSMIGTATMLQSGIHPGVLKDQGTSPEGCTIGGLMVMEEGAVRGTLGRALREAVTIARLMETVDHVNDTRKE</sequence>
<dbReference type="InterPro" id="IPR000304">
    <property type="entry name" value="Pyrroline-COOH_reductase"/>
</dbReference>
<reference evidence="7" key="1">
    <citation type="submission" date="2020-03" db="EMBL/GenBank/DDBJ databases">
        <title>Draft Genome Sequence of Cylindrodendrum hubeiense.</title>
        <authorList>
            <person name="Buettner E."/>
            <person name="Kellner H."/>
        </authorList>
    </citation>
    <scope>NUCLEOTIDE SEQUENCE</scope>
    <source>
        <strain evidence="7">IHI 201604</strain>
    </source>
</reference>
<dbReference type="SUPFAM" id="SSF48179">
    <property type="entry name" value="6-phosphogluconate dehydrogenase C-terminal domain-like"/>
    <property type="match status" value="1"/>
</dbReference>
<feature type="domain" description="Pyrroline-5-carboxylate reductase catalytic N-terminal" evidence="5">
    <location>
        <begin position="9"/>
        <end position="112"/>
    </location>
</feature>
<comment type="caution">
    <text evidence="7">The sequence shown here is derived from an EMBL/GenBank/DDBJ whole genome shotgun (WGS) entry which is preliminary data.</text>
</comment>
<feature type="domain" description="Pyrroline-5-carboxylate reductase dimerisation" evidence="6">
    <location>
        <begin position="189"/>
        <end position="289"/>
    </location>
</feature>
<dbReference type="AlphaFoldDB" id="A0A9P5LAJ8"/>
<dbReference type="PIRSF" id="PIRSF000193">
    <property type="entry name" value="Pyrrol-5-carb_rd"/>
    <property type="match status" value="1"/>
</dbReference>
<feature type="binding site" evidence="4">
    <location>
        <position position="69"/>
    </location>
    <ligand>
        <name>NADPH</name>
        <dbReference type="ChEBI" id="CHEBI:57783"/>
    </ligand>
</feature>
<dbReference type="PANTHER" id="PTHR11645:SF27">
    <property type="entry name" value="HYPOTHETICAL PYRROLINE-5-CARBOXYLATE REDUCTASE (EUROFUNG)"/>
    <property type="match status" value="1"/>
</dbReference>
<dbReference type="InterPro" id="IPR008927">
    <property type="entry name" value="6-PGluconate_DH-like_C_sf"/>
</dbReference>
<dbReference type="Proteomes" id="UP000722485">
    <property type="component" value="Unassembled WGS sequence"/>
</dbReference>
<dbReference type="Pfam" id="PF03807">
    <property type="entry name" value="F420_oxidored"/>
    <property type="match status" value="1"/>
</dbReference>
<dbReference type="FunFam" id="1.10.3730.10:FF:000001">
    <property type="entry name" value="Pyrroline-5-carboxylate reductase"/>
    <property type="match status" value="1"/>
</dbReference>
<protein>
    <recommendedName>
        <fullName evidence="9">Pyrroline-5-carboxylate reductase</fullName>
    </recommendedName>
</protein>
<evidence type="ECO:0000256" key="1">
    <source>
        <dbReference type="ARBA" id="ARBA00005525"/>
    </source>
</evidence>
<keyword evidence="2 4" id="KW-0521">NADP</keyword>
<evidence type="ECO:0000313" key="7">
    <source>
        <dbReference type="EMBL" id="KAF7548945.1"/>
    </source>
</evidence>
<evidence type="ECO:0000256" key="3">
    <source>
        <dbReference type="ARBA" id="ARBA00023002"/>
    </source>
</evidence>
<organism evidence="7 8">
    <name type="scientific">Cylindrodendrum hubeiense</name>
    <dbReference type="NCBI Taxonomy" id="595255"/>
    <lineage>
        <taxon>Eukaryota</taxon>
        <taxon>Fungi</taxon>
        <taxon>Dikarya</taxon>
        <taxon>Ascomycota</taxon>
        <taxon>Pezizomycotina</taxon>
        <taxon>Sordariomycetes</taxon>
        <taxon>Hypocreomycetidae</taxon>
        <taxon>Hypocreales</taxon>
        <taxon>Nectriaceae</taxon>
        <taxon>Cylindrodendrum</taxon>
    </lineage>
</organism>
<name>A0A9P5LAJ8_9HYPO</name>
<dbReference type="OrthoDB" id="10263291at2759"/>
<dbReference type="GO" id="GO:0004735">
    <property type="term" value="F:pyrroline-5-carboxylate reductase activity"/>
    <property type="evidence" value="ECO:0007669"/>
    <property type="project" value="InterPro"/>
</dbReference>
<gene>
    <name evidence="7" type="ORF">G7Z17_g6743</name>
</gene>
<keyword evidence="8" id="KW-1185">Reference proteome</keyword>
<dbReference type="SUPFAM" id="SSF51735">
    <property type="entry name" value="NAD(P)-binding Rossmann-fold domains"/>
    <property type="match status" value="1"/>
</dbReference>
<dbReference type="EMBL" id="JAANBB010000135">
    <property type="protein sequence ID" value="KAF7548945.1"/>
    <property type="molecule type" value="Genomic_DNA"/>
</dbReference>
<evidence type="ECO:0000313" key="8">
    <source>
        <dbReference type="Proteomes" id="UP000722485"/>
    </source>
</evidence>
<dbReference type="PANTHER" id="PTHR11645">
    <property type="entry name" value="PYRROLINE-5-CARBOXYLATE REDUCTASE"/>
    <property type="match status" value="1"/>
</dbReference>
<dbReference type="Pfam" id="PF14748">
    <property type="entry name" value="P5CR_dimer"/>
    <property type="match status" value="1"/>
</dbReference>
<evidence type="ECO:0000256" key="2">
    <source>
        <dbReference type="ARBA" id="ARBA00022857"/>
    </source>
</evidence>
<keyword evidence="3" id="KW-0560">Oxidoreductase</keyword>
<dbReference type="GO" id="GO:0055129">
    <property type="term" value="P:L-proline biosynthetic process"/>
    <property type="evidence" value="ECO:0007669"/>
    <property type="project" value="TreeGrafter"/>
</dbReference>
<proteinExistence type="inferred from homology"/>
<evidence type="ECO:0000256" key="4">
    <source>
        <dbReference type="PIRSR" id="PIRSR000193-1"/>
    </source>
</evidence>
<dbReference type="InterPro" id="IPR036291">
    <property type="entry name" value="NAD(P)-bd_dom_sf"/>
</dbReference>
<dbReference type="Gene3D" id="3.40.50.720">
    <property type="entry name" value="NAD(P)-binding Rossmann-like Domain"/>
    <property type="match status" value="1"/>
</dbReference>
<feature type="binding site" evidence="4">
    <location>
        <begin position="12"/>
        <end position="17"/>
    </location>
    <ligand>
        <name>NADP(+)</name>
        <dbReference type="ChEBI" id="CHEBI:58349"/>
    </ligand>
</feature>
<accession>A0A9P5LAJ8</accession>
<dbReference type="InterPro" id="IPR029036">
    <property type="entry name" value="P5CR_dimer"/>
</dbReference>
<comment type="similarity">
    <text evidence="1">Belongs to the pyrroline-5-carboxylate reductase family.</text>
</comment>
<dbReference type="InterPro" id="IPR028939">
    <property type="entry name" value="P5C_Rdtase_cat_N"/>
</dbReference>
<evidence type="ECO:0008006" key="9">
    <source>
        <dbReference type="Google" id="ProtNLM"/>
    </source>
</evidence>
<evidence type="ECO:0000259" key="5">
    <source>
        <dbReference type="Pfam" id="PF03807"/>
    </source>
</evidence>
<dbReference type="NCBIfam" id="TIGR00112">
    <property type="entry name" value="proC"/>
    <property type="match status" value="1"/>
</dbReference>
<dbReference type="HAMAP" id="MF_01925">
    <property type="entry name" value="P5C_reductase"/>
    <property type="match status" value="1"/>
</dbReference>
<dbReference type="Gene3D" id="1.10.3730.10">
    <property type="entry name" value="ProC C-terminal domain-like"/>
    <property type="match status" value="1"/>
</dbReference>